<dbReference type="SUPFAM" id="SSF51905">
    <property type="entry name" value="FAD/NAD(P)-binding domain"/>
    <property type="match status" value="2"/>
</dbReference>
<evidence type="ECO:0000256" key="1">
    <source>
        <dbReference type="ARBA" id="ARBA00009183"/>
    </source>
</evidence>
<evidence type="ECO:0000256" key="2">
    <source>
        <dbReference type="ARBA" id="ARBA00022630"/>
    </source>
</evidence>
<dbReference type="OrthoDB" id="66881at2759"/>
<dbReference type="EMBL" id="ML978713">
    <property type="protein sequence ID" value="KAF2089901.1"/>
    <property type="molecule type" value="Genomic_DNA"/>
</dbReference>
<keyword evidence="3" id="KW-0274">FAD</keyword>
<name>A0A9P4HVH6_9PEZI</name>
<comment type="similarity">
    <text evidence="1">Belongs to the FMO family.</text>
</comment>
<dbReference type="InterPro" id="IPR050346">
    <property type="entry name" value="FMO-like"/>
</dbReference>
<dbReference type="Proteomes" id="UP000799776">
    <property type="component" value="Unassembled WGS sequence"/>
</dbReference>
<keyword evidence="7" id="KW-1185">Reference proteome</keyword>
<dbReference type="Gene3D" id="3.50.50.60">
    <property type="entry name" value="FAD/NAD(P)-binding domain"/>
    <property type="match status" value="2"/>
</dbReference>
<dbReference type="InterPro" id="IPR020946">
    <property type="entry name" value="Flavin_mOase-like"/>
</dbReference>
<sequence length="490" mass="55268">MAGSKNGATNAGRQIDTVAIVGAGPGGLAAAKYLLAEETFSRIELFEQRNCVGGVWHYTPHKALDSDFSIPHTKPRTEAEEPFMKEGIWSTEAEFVSPLYEHLETNIPHSLMNYSDLRFPEKTPLFPSHTIVKEYIERYAEDVRHLIKFQTQVIDVSPVDEEDGKSQWAVKFRELQSGNEETQIFDAVVVANGHYSDPYIPDIPGLTQWNDAYPDAISHSKYYNKPFDFAGQKVVVVGNSASGLDISGQISHHSLTPVLVAERSLKAVGADDTNSILELPEIAEFVPNNRTIRFANGRVEQDIDAVVFCTGYLYSFPFLKHLDPPVVEDGSRVMNVYEQIFYTPRPTLAFVGLPQRIVPFPISEGQGAAIARTFSGRLSLPSPAAMREWEDKTVAERGADKRFHNLAFPRDAQYLNHLHDWAMSAEEGETRGKRPPYWDEQKQWIRERFPLIKLASRMLGEGRHDVKTLEEIGFDYEKWLKEGDEANPLV</sequence>
<dbReference type="InterPro" id="IPR036188">
    <property type="entry name" value="FAD/NAD-bd_sf"/>
</dbReference>
<accession>A0A9P4HVH6</accession>
<evidence type="ECO:0000256" key="4">
    <source>
        <dbReference type="ARBA" id="ARBA00022857"/>
    </source>
</evidence>
<proteinExistence type="inferred from homology"/>
<keyword evidence="6" id="KW-0503">Monooxygenase</keyword>
<dbReference type="PRINTS" id="PR00370">
    <property type="entry name" value="FMOXYGENASE"/>
</dbReference>
<dbReference type="GO" id="GO:0050660">
    <property type="term" value="F:flavin adenine dinucleotide binding"/>
    <property type="evidence" value="ECO:0007669"/>
    <property type="project" value="InterPro"/>
</dbReference>
<dbReference type="Pfam" id="PF13450">
    <property type="entry name" value="NAD_binding_8"/>
    <property type="match status" value="1"/>
</dbReference>
<dbReference type="GO" id="GO:0050661">
    <property type="term" value="F:NADP binding"/>
    <property type="evidence" value="ECO:0007669"/>
    <property type="project" value="InterPro"/>
</dbReference>
<organism evidence="6 7">
    <name type="scientific">Saccharata proteae CBS 121410</name>
    <dbReference type="NCBI Taxonomy" id="1314787"/>
    <lineage>
        <taxon>Eukaryota</taxon>
        <taxon>Fungi</taxon>
        <taxon>Dikarya</taxon>
        <taxon>Ascomycota</taxon>
        <taxon>Pezizomycotina</taxon>
        <taxon>Dothideomycetes</taxon>
        <taxon>Dothideomycetes incertae sedis</taxon>
        <taxon>Botryosphaeriales</taxon>
        <taxon>Saccharataceae</taxon>
        <taxon>Saccharata</taxon>
    </lineage>
</organism>
<keyword evidence="2" id="KW-0285">Flavoprotein</keyword>
<dbReference type="Pfam" id="PF00743">
    <property type="entry name" value="FMO-like"/>
    <property type="match status" value="2"/>
</dbReference>
<dbReference type="GO" id="GO:0004499">
    <property type="term" value="F:N,N-dimethylaniline monooxygenase activity"/>
    <property type="evidence" value="ECO:0007669"/>
    <property type="project" value="InterPro"/>
</dbReference>
<dbReference type="AlphaFoldDB" id="A0A9P4HVH6"/>
<keyword evidence="5" id="KW-0560">Oxidoreductase</keyword>
<evidence type="ECO:0000313" key="6">
    <source>
        <dbReference type="EMBL" id="KAF2089901.1"/>
    </source>
</evidence>
<reference evidence="6" key="1">
    <citation type="journal article" date="2020" name="Stud. Mycol.">
        <title>101 Dothideomycetes genomes: a test case for predicting lifestyles and emergence of pathogens.</title>
        <authorList>
            <person name="Haridas S."/>
            <person name="Albert R."/>
            <person name="Binder M."/>
            <person name="Bloem J."/>
            <person name="Labutti K."/>
            <person name="Salamov A."/>
            <person name="Andreopoulos B."/>
            <person name="Baker S."/>
            <person name="Barry K."/>
            <person name="Bills G."/>
            <person name="Bluhm B."/>
            <person name="Cannon C."/>
            <person name="Castanera R."/>
            <person name="Culley D."/>
            <person name="Daum C."/>
            <person name="Ezra D."/>
            <person name="Gonzalez J."/>
            <person name="Henrissat B."/>
            <person name="Kuo A."/>
            <person name="Liang C."/>
            <person name="Lipzen A."/>
            <person name="Lutzoni F."/>
            <person name="Magnuson J."/>
            <person name="Mondo S."/>
            <person name="Nolan M."/>
            <person name="Ohm R."/>
            <person name="Pangilinan J."/>
            <person name="Park H.-J."/>
            <person name="Ramirez L."/>
            <person name="Alfaro M."/>
            <person name="Sun H."/>
            <person name="Tritt A."/>
            <person name="Yoshinaga Y."/>
            <person name="Zwiers L.-H."/>
            <person name="Turgeon B."/>
            <person name="Goodwin S."/>
            <person name="Spatafora J."/>
            <person name="Crous P."/>
            <person name="Grigoriev I."/>
        </authorList>
    </citation>
    <scope>NUCLEOTIDE SEQUENCE</scope>
    <source>
        <strain evidence="6">CBS 121410</strain>
    </source>
</reference>
<comment type="caution">
    <text evidence="6">The sequence shown here is derived from an EMBL/GenBank/DDBJ whole genome shotgun (WGS) entry which is preliminary data.</text>
</comment>
<evidence type="ECO:0000256" key="3">
    <source>
        <dbReference type="ARBA" id="ARBA00022827"/>
    </source>
</evidence>
<dbReference type="PANTHER" id="PTHR23023">
    <property type="entry name" value="DIMETHYLANILINE MONOOXYGENASE"/>
    <property type="match status" value="1"/>
</dbReference>
<evidence type="ECO:0000256" key="5">
    <source>
        <dbReference type="ARBA" id="ARBA00023002"/>
    </source>
</evidence>
<gene>
    <name evidence="6" type="ORF">K490DRAFT_62778</name>
</gene>
<keyword evidence="4" id="KW-0521">NADP</keyword>
<dbReference type="InterPro" id="IPR000960">
    <property type="entry name" value="Flavin_mOase"/>
</dbReference>
<evidence type="ECO:0000313" key="7">
    <source>
        <dbReference type="Proteomes" id="UP000799776"/>
    </source>
</evidence>
<protein>
    <submittedName>
        <fullName evidence="6">Thiol-specific monooxygenase</fullName>
    </submittedName>
</protein>